<feature type="transmembrane region" description="Helical" evidence="1">
    <location>
        <begin position="12"/>
        <end position="34"/>
    </location>
</feature>
<keyword evidence="3" id="KW-1185">Reference proteome</keyword>
<reference evidence="2 3" key="1">
    <citation type="submission" date="2023-07" db="EMBL/GenBank/DDBJ databases">
        <title>Sorghum-associated microbial communities from plants grown in Nebraska, USA.</title>
        <authorList>
            <person name="Schachtman D."/>
        </authorList>
    </citation>
    <scope>NUCLEOTIDE SEQUENCE [LARGE SCALE GENOMIC DNA]</scope>
    <source>
        <strain evidence="2 3">DS1307</strain>
    </source>
</reference>
<keyword evidence="1" id="KW-0812">Transmembrane</keyword>
<gene>
    <name evidence="2" type="ORF">J2T09_000586</name>
</gene>
<evidence type="ECO:0000313" key="3">
    <source>
        <dbReference type="Proteomes" id="UP001241472"/>
    </source>
</evidence>
<keyword evidence="1" id="KW-0472">Membrane</keyword>
<sequence length="40" mass="4450">MQNNNHPEARRGMVKFVLTIFFIAIVIAGIYLLGFTPGEA</sequence>
<organism evidence="2 3">
    <name type="scientific">Neorhizobium huautlense</name>
    <dbReference type="NCBI Taxonomy" id="67774"/>
    <lineage>
        <taxon>Bacteria</taxon>
        <taxon>Pseudomonadati</taxon>
        <taxon>Pseudomonadota</taxon>
        <taxon>Alphaproteobacteria</taxon>
        <taxon>Hyphomicrobiales</taxon>
        <taxon>Rhizobiaceae</taxon>
        <taxon>Rhizobium/Agrobacterium group</taxon>
        <taxon>Neorhizobium</taxon>
    </lineage>
</organism>
<dbReference type="Proteomes" id="UP001241472">
    <property type="component" value="Unassembled WGS sequence"/>
</dbReference>
<keyword evidence="1" id="KW-1133">Transmembrane helix</keyword>
<accession>A0ABT9PN09</accession>
<proteinExistence type="predicted"/>
<comment type="caution">
    <text evidence="2">The sequence shown here is derived from an EMBL/GenBank/DDBJ whole genome shotgun (WGS) entry which is preliminary data.</text>
</comment>
<protein>
    <submittedName>
        <fullName evidence="2">Heme/copper-type cytochrome/quinol oxidase subunit 4</fullName>
    </submittedName>
</protein>
<evidence type="ECO:0000256" key="1">
    <source>
        <dbReference type="SAM" id="Phobius"/>
    </source>
</evidence>
<evidence type="ECO:0000313" key="2">
    <source>
        <dbReference type="EMBL" id="MDP9835844.1"/>
    </source>
</evidence>
<dbReference type="EMBL" id="JAUSRF010000002">
    <property type="protein sequence ID" value="MDP9835844.1"/>
    <property type="molecule type" value="Genomic_DNA"/>
</dbReference>
<dbReference type="RefSeq" id="WP_306830902.1">
    <property type="nucleotide sequence ID" value="NZ_JAUSRF010000002.1"/>
</dbReference>
<name>A0ABT9PN09_9HYPH</name>